<name>A0ABP1Q4S2_9HEXA</name>
<organism evidence="7 8">
    <name type="scientific">Orchesella dallaii</name>
    <dbReference type="NCBI Taxonomy" id="48710"/>
    <lineage>
        <taxon>Eukaryota</taxon>
        <taxon>Metazoa</taxon>
        <taxon>Ecdysozoa</taxon>
        <taxon>Arthropoda</taxon>
        <taxon>Hexapoda</taxon>
        <taxon>Collembola</taxon>
        <taxon>Entomobryomorpha</taxon>
        <taxon>Entomobryoidea</taxon>
        <taxon>Orchesellidae</taxon>
        <taxon>Orchesellinae</taxon>
        <taxon>Orchesella</taxon>
    </lineage>
</organism>
<dbReference type="EMBL" id="CAXLJM020000023">
    <property type="protein sequence ID" value="CAL8089294.1"/>
    <property type="molecule type" value="Genomic_DNA"/>
</dbReference>
<evidence type="ECO:0000259" key="6">
    <source>
        <dbReference type="PROSITE" id="PS50405"/>
    </source>
</evidence>
<dbReference type="SFLD" id="SFLDG00363">
    <property type="entry name" value="AMPS_(cytGST):_Alpha-__Mu-__Pi"/>
    <property type="match status" value="1"/>
</dbReference>
<dbReference type="Pfam" id="PF02798">
    <property type="entry name" value="GST_N"/>
    <property type="match status" value="1"/>
</dbReference>
<evidence type="ECO:0000313" key="8">
    <source>
        <dbReference type="Proteomes" id="UP001642540"/>
    </source>
</evidence>
<feature type="domain" description="GST C-terminal" evidence="6">
    <location>
        <begin position="82"/>
        <end position="208"/>
    </location>
</feature>
<dbReference type="InterPro" id="IPR050213">
    <property type="entry name" value="GST_superfamily"/>
</dbReference>
<keyword evidence="8" id="KW-1185">Reference proteome</keyword>
<dbReference type="PANTHER" id="PTHR11571">
    <property type="entry name" value="GLUTATHIONE S-TRANSFERASE"/>
    <property type="match status" value="1"/>
</dbReference>
<dbReference type="PANTHER" id="PTHR11571:SF224">
    <property type="entry name" value="HEMATOPOIETIC PROSTAGLANDIN D SYNTHASE"/>
    <property type="match status" value="1"/>
</dbReference>
<reference evidence="7 8" key="1">
    <citation type="submission" date="2024-08" db="EMBL/GenBank/DDBJ databases">
        <authorList>
            <person name="Cucini C."/>
            <person name="Frati F."/>
        </authorList>
    </citation>
    <scope>NUCLEOTIDE SEQUENCE [LARGE SCALE GENOMIC DNA]</scope>
</reference>
<comment type="similarity">
    <text evidence="3">Belongs to the GST superfamily. Sigma family.</text>
</comment>
<dbReference type="EC" id="2.5.1.18" evidence="1"/>
<evidence type="ECO:0000313" key="7">
    <source>
        <dbReference type="EMBL" id="CAL8089294.1"/>
    </source>
</evidence>
<dbReference type="InterPro" id="IPR040079">
    <property type="entry name" value="Glutathione_S-Trfase"/>
</dbReference>
<dbReference type="SFLD" id="SFLDG01205">
    <property type="entry name" value="AMPS.1"/>
    <property type="match status" value="1"/>
</dbReference>
<dbReference type="Proteomes" id="UP001642540">
    <property type="component" value="Unassembled WGS sequence"/>
</dbReference>
<dbReference type="CDD" id="cd03192">
    <property type="entry name" value="GST_C_Sigma_like"/>
    <property type="match status" value="1"/>
</dbReference>
<dbReference type="InterPro" id="IPR010987">
    <property type="entry name" value="Glutathione-S-Trfase_C-like"/>
</dbReference>
<evidence type="ECO:0000256" key="2">
    <source>
        <dbReference type="ARBA" id="ARBA00022679"/>
    </source>
</evidence>
<evidence type="ECO:0000256" key="4">
    <source>
        <dbReference type="ARBA" id="ARBA00047960"/>
    </source>
</evidence>
<dbReference type="InterPro" id="IPR036249">
    <property type="entry name" value="Thioredoxin-like_sf"/>
</dbReference>
<dbReference type="InterPro" id="IPR004045">
    <property type="entry name" value="Glutathione_S-Trfase_N"/>
</dbReference>
<dbReference type="SUPFAM" id="SSF47616">
    <property type="entry name" value="GST C-terminal domain-like"/>
    <property type="match status" value="1"/>
</dbReference>
<comment type="catalytic activity">
    <reaction evidence="4">
        <text>RX + glutathione = an S-substituted glutathione + a halide anion + H(+)</text>
        <dbReference type="Rhea" id="RHEA:16437"/>
        <dbReference type="ChEBI" id="CHEBI:15378"/>
        <dbReference type="ChEBI" id="CHEBI:16042"/>
        <dbReference type="ChEBI" id="CHEBI:17792"/>
        <dbReference type="ChEBI" id="CHEBI:57925"/>
        <dbReference type="ChEBI" id="CHEBI:90779"/>
        <dbReference type="EC" id="2.5.1.18"/>
    </reaction>
</comment>
<dbReference type="InterPro" id="IPR036282">
    <property type="entry name" value="Glutathione-S-Trfase_C_sf"/>
</dbReference>
<dbReference type="InterPro" id="IPR004046">
    <property type="entry name" value="GST_C"/>
</dbReference>
<comment type="caution">
    <text evidence="7">The sequence shown here is derived from an EMBL/GenBank/DDBJ whole genome shotgun (WGS) entry which is preliminary data.</text>
</comment>
<protein>
    <recommendedName>
        <fullName evidence="1">glutathione transferase</fullName>
        <ecNumber evidence="1">2.5.1.18</ecNumber>
    </recommendedName>
</protein>
<evidence type="ECO:0000259" key="5">
    <source>
        <dbReference type="PROSITE" id="PS50404"/>
    </source>
</evidence>
<feature type="domain" description="GST N-terminal" evidence="5">
    <location>
        <begin position="3"/>
        <end position="80"/>
    </location>
</feature>
<dbReference type="Gene3D" id="1.20.1050.10">
    <property type="match status" value="1"/>
</dbReference>
<sequence>MAEKYKLTYFNAKGFAEPIRLIFANAGVQYEDNRIEREDWPTLKNTFPWGQLPVLQFGDKTLSQSNTICRFLGRKFNLTGSNDWEAARVDELADALSDFRKEVEKIFGESAEKDEVKKAELTANFLSNISPLFFGNLESSIAKNGDSPYLVGKNLTWIDLQVAHSLDLFDTIMPNMVGAFPKLRKLKDTVYKIPQIAEWIEKRPKTNF</sequence>
<dbReference type="Pfam" id="PF14497">
    <property type="entry name" value="GST_C_3"/>
    <property type="match status" value="1"/>
</dbReference>
<gene>
    <name evidence="7" type="ORF">ODALV1_LOCUS7326</name>
</gene>
<dbReference type="SUPFAM" id="SSF52833">
    <property type="entry name" value="Thioredoxin-like"/>
    <property type="match status" value="1"/>
</dbReference>
<dbReference type="PROSITE" id="PS50404">
    <property type="entry name" value="GST_NTER"/>
    <property type="match status" value="1"/>
</dbReference>
<evidence type="ECO:0000256" key="3">
    <source>
        <dbReference type="ARBA" id="ARBA00038317"/>
    </source>
</evidence>
<dbReference type="PROSITE" id="PS50405">
    <property type="entry name" value="GST_CTER"/>
    <property type="match status" value="1"/>
</dbReference>
<dbReference type="SFLD" id="SFLDS00019">
    <property type="entry name" value="Glutathione_Transferase_(cytos"/>
    <property type="match status" value="1"/>
</dbReference>
<accession>A0ABP1Q4S2</accession>
<evidence type="ECO:0000256" key="1">
    <source>
        <dbReference type="ARBA" id="ARBA00012452"/>
    </source>
</evidence>
<proteinExistence type="inferred from homology"/>
<dbReference type="CDD" id="cd03039">
    <property type="entry name" value="GST_N_Sigma_like"/>
    <property type="match status" value="1"/>
</dbReference>
<keyword evidence="2" id="KW-0808">Transferase</keyword>
<dbReference type="Gene3D" id="3.40.30.10">
    <property type="entry name" value="Glutaredoxin"/>
    <property type="match status" value="1"/>
</dbReference>